<protein>
    <submittedName>
        <fullName evidence="3">Uncharacterized protein</fullName>
    </submittedName>
</protein>
<dbReference type="Proteomes" id="UP000284706">
    <property type="component" value="Unassembled WGS sequence"/>
</dbReference>
<proteinExistence type="predicted"/>
<gene>
    <name evidence="3" type="ORF">CVT26_012486</name>
</gene>
<reference evidence="3 4" key="1">
    <citation type="journal article" date="2018" name="Evol. Lett.">
        <title>Horizontal gene cluster transfer increased hallucinogenic mushroom diversity.</title>
        <authorList>
            <person name="Reynolds H.T."/>
            <person name="Vijayakumar V."/>
            <person name="Gluck-Thaler E."/>
            <person name="Korotkin H.B."/>
            <person name="Matheny P.B."/>
            <person name="Slot J.C."/>
        </authorList>
    </citation>
    <scope>NUCLEOTIDE SEQUENCE [LARGE SCALE GENOMIC DNA]</scope>
    <source>
        <strain evidence="3 4">SRW20</strain>
    </source>
</reference>
<feature type="signal peptide" evidence="2">
    <location>
        <begin position="1"/>
        <end position="19"/>
    </location>
</feature>
<dbReference type="InParanoid" id="A0A409YCX8"/>
<dbReference type="EMBL" id="NHYE01000982">
    <property type="protein sequence ID" value="PPR00851.1"/>
    <property type="molecule type" value="Genomic_DNA"/>
</dbReference>
<dbReference type="AlphaFoldDB" id="A0A409YCX8"/>
<keyword evidence="4" id="KW-1185">Reference proteome</keyword>
<comment type="caution">
    <text evidence="3">The sequence shown here is derived from an EMBL/GenBank/DDBJ whole genome shotgun (WGS) entry which is preliminary data.</text>
</comment>
<feature type="region of interest" description="Disordered" evidence="1">
    <location>
        <begin position="23"/>
        <end position="104"/>
    </location>
</feature>
<organism evidence="3 4">
    <name type="scientific">Gymnopilus dilepis</name>
    <dbReference type="NCBI Taxonomy" id="231916"/>
    <lineage>
        <taxon>Eukaryota</taxon>
        <taxon>Fungi</taxon>
        <taxon>Dikarya</taxon>
        <taxon>Basidiomycota</taxon>
        <taxon>Agaricomycotina</taxon>
        <taxon>Agaricomycetes</taxon>
        <taxon>Agaricomycetidae</taxon>
        <taxon>Agaricales</taxon>
        <taxon>Agaricineae</taxon>
        <taxon>Hymenogastraceae</taxon>
        <taxon>Gymnopilus</taxon>
    </lineage>
</organism>
<evidence type="ECO:0000313" key="3">
    <source>
        <dbReference type="EMBL" id="PPR00851.1"/>
    </source>
</evidence>
<accession>A0A409YCX8</accession>
<name>A0A409YCX8_9AGAR</name>
<evidence type="ECO:0000256" key="1">
    <source>
        <dbReference type="SAM" id="MobiDB-lite"/>
    </source>
</evidence>
<keyword evidence="2" id="KW-0732">Signal</keyword>
<sequence length="104" mass="11115">MVNLRATLYILALTTTVLSAPVPPKSAINELAGTTNGIRSSPHSNHDGSRMALYPRSLSSASAETKQSKSTTRKKGKGSSSAVRTPQEPMTGHMWKAPYKGFGR</sequence>
<feature type="chain" id="PRO_5019059384" evidence="2">
    <location>
        <begin position="20"/>
        <end position="104"/>
    </location>
</feature>
<evidence type="ECO:0000256" key="2">
    <source>
        <dbReference type="SAM" id="SignalP"/>
    </source>
</evidence>
<evidence type="ECO:0000313" key="4">
    <source>
        <dbReference type="Proteomes" id="UP000284706"/>
    </source>
</evidence>
<feature type="compositionally biased region" description="Polar residues" evidence="1">
    <location>
        <begin position="32"/>
        <end position="43"/>
    </location>
</feature>